<evidence type="ECO:0000313" key="2">
    <source>
        <dbReference type="EMBL" id="KAG2190841.1"/>
    </source>
</evidence>
<sequence length="167" mass="18578">DIEETFSESTSLIEPNAPGSPEVNTSQQEVQGPKPTINSKIDAMKRAISLTQSDVLSYSMYVSSAPESDPLLRNKRIRLERRTRDLQALKAALGAVRSTIEDTVEQSKVSNVVPPKLAMFCWEGHENVPGAHIFEDIQTCLTNFTDVLNCHNIDICGETLFNTEKNR</sequence>
<accession>A0A8H7QEC5</accession>
<dbReference type="AlphaFoldDB" id="A0A8H7QEC5"/>
<protein>
    <submittedName>
        <fullName evidence="2">Uncharacterized protein</fullName>
    </submittedName>
</protein>
<evidence type="ECO:0000256" key="1">
    <source>
        <dbReference type="SAM" id="MobiDB-lite"/>
    </source>
</evidence>
<name>A0A8H7QEC5_9FUNG</name>
<comment type="caution">
    <text evidence="2">The sequence shown here is derived from an EMBL/GenBank/DDBJ whole genome shotgun (WGS) entry which is preliminary data.</text>
</comment>
<dbReference type="Proteomes" id="UP000603453">
    <property type="component" value="Unassembled WGS sequence"/>
</dbReference>
<organism evidence="2 3">
    <name type="scientific">Mucor saturninus</name>
    <dbReference type="NCBI Taxonomy" id="64648"/>
    <lineage>
        <taxon>Eukaryota</taxon>
        <taxon>Fungi</taxon>
        <taxon>Fungi incertae sedis</taxon>
        <taxon>Mucoromycota</taxon>
        <taxon>Mucoromycotina</taxon>
        <taxon>Mucoromycetes</taxon>
        <taxon>Mucorales</taxon>
        <taxon>Mucorineae</taxon>
        <taxon>Mucoraceae</taxon>
        <taxon>Mucor</taxon>
    </lineage>
</organism>
<proteinExistence type="predicted"/>
<gene>
    <name evidence="2" type="ORF">INT47_011663</name>
</gene>
<feature type="region of interest" description="Disordered" evidence="1">
    <location>
        <begin position="1"/>
        <end position="37"/>
    </location>
</feature>
<keyword evidence="3" id="KW-1185">Reference proteome</keyword>
<dbReference type="EMBL" id="JAEPRD010000545">
    <property type="protein sequence ID" value="KAG2190841.1"/>
    <property type="molecule type" value="Genomic_DNA"/>
</dbReference>
<feature type="non-terminal residue" evidence="2">
    <location>
        <position position="1"/>
    </location>
</feature>
<reference evidence="2" key="1">
    <citation type="submission" date="2020-12" db="EMBL/GenBank/DDBJ databases">
        <title>Metabolic potential, ecology and presence of endohyphal bacteria is reflected in genomic diversity of Mucoromycotina.</title>
        <authorList>
            <person name="Muszewska A."/>
            <person name="Okrasinska A."/>
            <person name="Steczkiewicz K."/>
            <person name="Drgas O."/>
            <person name="Orlowska M."/>
            <person name="Perlinska-Lenart U."/>
            <person name="Aleksandrzak-Piekarczyk T."/>
            <person name="Szatraj K."/>
            <person name="Zielenkiewicz U."/>
            <person name="Pilsyk S."/>
            <person name="Malc E."/>
            <person name="Mieczkowski P."/>
            <person name="Kruszewska J.S."/>
            <person name="Biernat P."/>
            <person name="Pawlowska J."/>
        </authorList>
    </citation>
    <scope>NUCLEOTIDE SEQUENCE</scope>
    <source>
        <strain evidence="2">WA0000017839</strain>
    </source>
</reference>
<evidence type="ECO:0000313" key="3">
    <source>
        <dbReference type="Proteomes" id="UP000603453"/>
    </source>
</evidence>